<comment type="caution">
    <text evidence="2">The sequence shown here is derived from an EMBL/GenBank/DDBJ whole genome shotgun (WGS) entry which is preliminary data.</text>
</comment>
<evidence type="ECO:0008006" key="4">
    <source>
        <dbReference type="Google" id="ProtNLM"/>
    </source>
</evidence>
<dbReference type="RefSeq" id="WP_308728384.1">
    <property type="nucleotide sequence ID" value="NZ_JAJEQF010000023.1"/>
</dbReference>
<accession>A0AAE3DNS9</accession>
<evidence type="ECO:0000256" key="1">
    <source>
        <dbReference type="SAM" id="Phobius"/>
    </source>
</evidence>
<sequence>MSFWKRFGQQEKRLGAVLLLAGFLAGIACVCFFPGLFVQNPGFLDTDTLSGISEWNMNRTGLFLYCLQKRLGTALLLVLLALSGAGMICLIVFAAGSGLAAGMILTALSLRYGIRGSFFFLAALVPQQAVLVPGYCMLLEWCLHKKAASGVWISLAVIGIGCAVEGYVNPFILKAVMRLFWG</sequence>
<protein>
    <recommendedName>
        <fullName evidence="4">Stage II sporulation protein M</fullName>
    </recommendedName>
</protein>
<dbReference type="AlphaFoldDB" id="A0AAE3DNS9"/>
<gene>
    <name evidence="2" type="ORF">LKD45_09525</name>
</gene>
<reference evidence="2 3" key="1">
    <citation type="submission" date="2021-10" db="EMBL/GenBank/DDBJ databases">
        <title>Anaerobic single-cell dispensing facilitates the cultivation of human gut bacteria.</title>
        <authorList>
            <person name="Afrizal A."/>
        </authorList>
    </citation>
    <scope>NUCLEOTIDE SEQUENCE [LARGE SCALE GENOMIC DNA]</scope>
    <source>
        <strain evidence="2 3">CLA-AA-H244</strain>
    </source>
</reference>
<name>A0AAE3DNS9_9FIRM</name>
<feature type="transmembrane region" description="Helical" evidence="1">
    <location>
        <begin position="14"/>
        <end position="37"/>
    </location>
</feature>
<proteinExistence type="predicted"/>
<keyword evidence="1" id="KW-1133">Transmembrane helix</keyword>
<organism evidence="2 3">
    <name type="scientific">Gallintestinimicrobium propionicum</name>
    <dbReference type="NCBI Taxonomy" id="2981770"/>
    <lineage>
        <taxon>Bacteria</taxon>
        <taxon>Bacillati</taxon>
        <taxon>Bacillota</taxon>
        <taxon>Clostridia</taxon>
        <taxon>Lachnospirales</taxon>
        <taxon>Lachnospiraceae</taxon>
        <taxon>Gallintestinimicrobium</taxon>
    </lineage>
</organism>
<keyword evidence="3" id="KW-1185">Reference proteome</keyword>
<dbReference type="EMBL" id="JAJEQF010000023">
    <property type="protein sequence ID" value="MCC2167928.1"/>
    <property type="molecule type" value="Genomic_DNA"/>
</dbReference>
<feature type="transmembrane region" description="Helical" evidence="1">
    <location>
        <begin position="147"/>
        <end position="168"/>
    </location>
</feature>
<dbReference type="PROSITE" id="PS51257">
    <property type="entry name" value="PROKAR_LIPOPROTEIN"/>
    <property type="match status" value="1"/>
</dbReference>
<keyword evidence="1" id="KW-0472">Membrane</keyword>
<feature type="transmembrane region" description="Helical" evidence="1">
    <location>
        <begin position="74"/>
        <end position="106"/>
    </location>
</feature>
<evidence type="ECO:0000313" key="2">
    <source>
        <dbReference type="EMBL" id="MCC2167928.1"/>
    </source>
</evidence>
<evidence type="ECO:0000313" key="3">
    <source>
        <dbReference type="Proteomes" id="UP001199355"/>
    </source>
</evidence>
<feature type="transmembrane region" description="Helical" evidence="1">
    <location>
        <begin position="118"/>
        <end position="141"/>
    </location>
</feature>
<dbReference type="Proteomes" id="UP001199355">
    <property type="component" value="Unassembled WGS sequence"/>
</dbReference>
<keyword evidence="1" id="KW-0812">Transmembrane</keyword>